<evidence type="ECO:0000259" key="3">
    <source>
        <dbReference type="PROSITE" id="PS50977"/>
    </source>
</evidence>
<keyword evidence="1 2" id="KW-0238">DNA-binding</keyword>
<dbReference type="Gene3D" id="1.10.357.10">
    <property type="entry name" value="Tetracycline Repressor, domain 2"/>
    <property type="match status" value="1"/>
</dbReference>
<evidence type="ECO:0000256" key="1">
    <source>
        <dbReference type="ARBA" id="ARBA00023125"/>
    </source>
</evidence>
<dbReference type="Pfam" id="PF00440">
    <property type="entry name" value="TetR_N"/>
    <property type="match status" value="1"/>
</dbReference>
<dbReference type="PROSITE" id="PS50977">
    <property type="entry name" value="HTH_TETR_2"/>
    <property type="match status" value="1"/>
</dbReference>
<accession>A0A561PNX9</accession>
<feature type="DNA-binding region" description="H-T-H motif" evidence="2">
    <location>
        <begin position="43"/>
        <end position="62"/>
    </location>
</feature>
<feature type="domain" description="HTH tetR-type" evidence="3">
    <location>
        <begin position="20"/>
        <end position="80"/>
    </location>
</feature>
<dbReference type="InterPro" id="IPR009057">
    <property type="entry name" value="Homeodomain-like_sf"/>
</dbReference>
<dbReference type="Proteomes" id="UP000320811">
    <property type="component" value="Unassembled WGS sequence"/>
</dbReference>
<evidence type="ECO:0000313" key="5">
    <source>
        <dbReference type="Proteomes" id="UP000320811"/>
    </source>
</evidence>
<dbReference type="PANTHER" id="PTHR43479">
    <property type="entry name" value="ACREF/ENVCD OPERON REPRESSOR-RELATED"/>
    <property type="match status" value="1"/>
</dbReference>
<dbReference type="PANTHER" id="PTHR43479:SF12">
    <property type="entry name" value="TRANSCRIPTIONAL REGULATORY PROTEIN"/>
    <property type="match status" value="1"/>
</dbReference>
<dbReference type="AlphaFoldDB" id="A0A561PNX9"/>
<dbReference type="InterPro" id="IPR025722">
    <property type="entry name" value="TetR"/>
</dbReference>
<organism evidence="4 5">
    <name type="scientific">Chitinophaga polysaccharea</name>
    <dbReference type="NCBI Taxonomy" id="1293035"/>
    <lineage>
        <taxon>Bacteria</taxon>
        <taxon>Pseudomonadati</taxon>
        <taxon>Bacteroidota</taxon>
        <taxon>Chitinophagia</taxon>
        <taxon>Chitinophagales</taxon>
        <taxon>Chitinophagaceae</taxon>
        <taxon>Chitinophaga</taxon>
    </lineage>
</organism>
<name>A0A561PNX9_9BACT</name>
<dbReference type="SUPFAM" id="SSF46689">
    <property type="entry name" value="Homeodomain-like"/>
    <property type="match status" value="1"/>
</dbReference>
<proteinExistence type="predicted"/>
<reference evidence="4 5" key="1">
    <citation type="submission" date="2019-06" db="EMBL/GenBank/DDBJ databases">
        <title>Sorghum-associated microbial communities from plants grown in Nebraska, USA.</title>
        <authorList>
            <person name="Schachtman D."/>
        </authorList>
    </citation>
    <scope>NUCLEOTIDE SEQUENCE [LARGE SCALE GENOMIC DNA]</scope>
    <source>
        <strain evidence="4 5">1209</strain>
    </source>
</reference>
<sequence>MYKNISFLYICTKFSIFAAMSTKEKILVTATRLFNEQGIDVITIRHIAKEMGISHSNIQYYFKNADDIIATIYTNHIGELNELPMFKELTLDALKSSIVAIMEHIYNYRFIYIHFVVIARRLPSVKKEYARRFALRREQFLELFANYRETGIMRTDIPAPVWESLIRNIYIIGDFWISANELNTGLKGKKAVGYYVTLIEQLFYPYLTEKGRAEMTVPL</sequence>
<keyword evidence="5" id="KW-1185">Reference proteome</keyword>
<dbReference type="Pfam" id="PF13972">
    <property type="entry name" value="TetR"/>
    <property type="match status" value="1"/>
</dbReference>
<dbReference type="InterPro" id="IPR001647">
    <property type="entry name" value="HTH_TetR"/>
</dbReference>
<dbReference type="OrthoDB" id="9787680at2"/>
<dbReference type="EMBL" id="VIWO01000005">
    <property type="protein sequence ID" value="TWF39815.1"/>
    <property type="molecule type" value="Genomic_DNA"/>
</dbReference>
<evidence type="ECO:0000313" key="4">
    <source>
        <dbReference type="EMBL" id="TWF39815.1"/>
    </source>
</evidence>
<dbReference type="GO" id="GO:0003677">
    <property type="term" value="F:DNA binding"/>
    <property type="evidence" value="ECO:0007669"/>
    <property type="project" value="UniProtKB-UniRule"/>
</dbReference>
<protein>
    <submittedName>
        <fullName evidence="4">TetR family transcriptional regulator</fullName>
    </submittedName>
</protein>
<dbReference type="InterPro" id="IPR050624">
    <property type="entry name" value="HTH-type_Tx_Regulator"/>
</dbReference>
<comment type="caution">
    <text evidence="4">The sequence shown here is derived from an EMBL/GenBank/DDBJ whole genome shotgun (WGS) entry which is preliminary data.</text>
</comment>
<dbReference type="PRINTS" id="PR00455">
    <property type="entry name" value="HTHTETR"/>
</dbReference>
<gene>
    <name evidence="4" type="ORF">FHW36_105255</name>
</gene>
<evidence type="ECO:0000256" key="2">
    <source>
        <dbReference type="PROSITE-ProRule" id="PRU00335"/>
    </source>
</evidence>